<evidence type="ECO:0000313" key="3">
    <source>
        <dbReference type="Proteomes" id="UP000325030"/>
    </source>
</evidence>
<evidence type="ECO:0000313" key="2">
    <source>
        <dbReference type="EMBL" id="BBG26237.1"/>
    </source>
</evidence>
<gene>
    <name evidence="2" type="ORF">IC007_0742</name>
</gene>
<feature type="compositionally biased region" description="Low complexity" evidence="1">
    <location>
        <begin position="102"/>
        <end position="116"/>
    </location>
</feature>
<protein>
    <submittedName>
        <fullName evidence="2">Uncharacterized protein</fullName>
    </submittedName>
</protein>
<proteinExistence type="predicted"/>
<feature type="region of interest" description="Disordered" evidence="1">
    <location>
        <begin position="102"/>
        <end position="134"/>
    </location>
</feature>
<accession>A0A510E1B0</accession>
<dbReference type="Proteomes" id="UP000325030">
    <property type="component" value="Chromosome"/>
</dbReference>
<organism evidence="2 3">
    <name type="scientific">Sulfuracidifex tepidarius</name>
    <dbReference type="NCBI Taxonomy" id="1294262"/>
    <lineage>
        <taxon>Archaea</taxon>
        <taxon>Thermoproteota</taxon>
        <taxon>Thermoprotei</taxon>
        <taxon>Sulfolobales</taxon>
        <taxon>Sulfolobaceae</taxon>
        <taxon>Sulfuracidifex</taxon>
    </lineage>
</organism>
<dbReference type="AlphaFoldDB" id="A0A510E1B0"/>
<name>A0A510E1B0_9CREN</name>
<sequence length="134" mass="15671">MHSHAQNVADRFYEARERFFKGLSRFPKERKPHRWYSLVYQSGWKVLSSREIRGKSREAREGHPKELVKLSLSHVGVFKVLVHRDFPLDKVKRVVVKLTLRRGSTSPSRSITSSPSCLKSTRSRHWTWASRPSS</sequence>
<dbReference type="EMBL" id="AP018930">
    <property type="protein sequence ID" value="BBG26237.1"/>
    <property type="molecule type" value="Genomic_DNA"/>
</dbReference>
<reference evidence="3" key="1">
    <citation type="submission" date="2018-09" db="EMBL/GenBank/DDBJ databases">
        <title>Complete Genome Sequencing of Sulfolobus sp. JCM 16834.</title>
        <authorList>
            <person name="Kato S."/>
            <person name="Itoh T."/>
            <person name="Ohkuma M."/>
        </authorList>
    </citation>
    <scope>NUCLEOTIDE SEQUENCE [LARGE SCALE GENOMIC DNA]</scope>
    <source>
        <strain evidence="3">IC-007</strain>
    </source>
</reference>
<evidence type="ECO:0000256" key="1">
    <source>
        <dbReference type="SAM" id="MobiDB-lite"/>
    </source>
</evidence>